<dbReference type="Proteomes" id="UP001215712">
    <property type="component" value="Unassembled WGS sequence"/>
</dbReference>
<dbReference type="AlphaFoldDB" id="A0AAD6MSI3"/>
<name>A0AAD6MSI3_9EURO</name>
<organism evidence="1 2">
    <name type="scientific">Penicillium malachiteum</name>
    <dbReference type="NCBI Taxonomy" id="1324776"/>
    <lineage>
        <taxon>Eukaryota</taxon>
        <taxon>Fungi</taxon>
        <taxon>Dikarya</taxon>
        <taxon>Ascomycota</taxon>
        <taxon>Pezizomycotina</taxon>
        <taxon>Eurotiomycetes</taxon>
        <taxon>Eurotiomycetidae</taxon>
        <taxon>Eurotiales</taxon>
        <taxon>Aspergillaceae</taxon>
        <taxon>Penicillium</taxon>
    </lineage>
</organism>
<accession>A0AAD6MSI3</accession>
<evidence type="ECO:0000313" key="1">
    <source>
        <dbReference type="EMBL" id="KAJ5710180.1"/>
    </source>
</evidence>
<reference evidence="1" key="2">
    <citation type="submission" date="2023-01" db="EMBL/GenBank/DDBJ databases">
        <authorList>
            <person name="Petersen C."/>
        </authorList>
    </citation>
    <scope>NUCLEOTIDE SEQUENCE</scope>
    <source>
        <strain evidence="1">IBT 17514</strain>
    </source>
</reference>
<protein>
    <recommendedName>
        <fullName evidence="3">C6 transcription factor</fullName>
    </recommendedName>
</protein>
<comment type="caution">
    <text evidence="1">The sequence shown here is derived from an EMBL/GenBank/DDBJ whole genome shotgun (WGS) entry which is preliminary data.</text>
</comment>
<dbReference type="EMBL" id="JAQJAN010000017">
    <property type="protein sequence ID" value="KAJ5710180.1"/>
    <property type="molecule type" value="Genomic_DNA"/>
</dbReference>
<evidence type="ECO:0000313" key="2">
    <source>
        <dbReference type="Proteomes" id="UP001215712"/>
    </source>
</evidence>
<reference evidence="1" key="1">
    <citation type="journal article" date="2023" name="IMA Fungus">
        <title>Comparative genomic study of the Penicillium genus elucidates a diverse pangenome and 15 lateral gene transfer events.</title>
        <authorList>
            <person name="Petersen C."/>
            <person name="Sorensen T."/>
            <person name="Nielsen M.R."/>
            <person name="Sondergaard T.E."/>
            <person name="Sorensen J.L."/>
            <person name="Fitzpatrick D.A."/>
            <person name="Frisvad J.C."/>
            <person name="Nielsen K.L."/>
        </authorList>
    </citation>
    <scope>NUCLEOTIDE SEQUENCE</scope>
    <source>
        <strain evidence="1">IBT 17514</strain>
    </source>
</reference>
<keyword evidence="2" id="KW-1185">Reference proteome</keyword>
<evidence type="ECO:0008006" key="3">
    <source>
        <dbReference type="Google" id="ProtNLM"/>
    </source>
</evidence>
<sequence length="370" mass="40840">MDLSSLSSAGEQCVSMLGSSDQVLHGDMDHFFTDDGFTNLNLLDISTFHPMAENGDKGPALLQLFSEPYSPCKNTPSTTSAQDSASSFVHLSGLVAEIHEAVVLLSGDSYNPSHEPSEDNLDIYAMSPILNLTRRFTAVLRRSQTSVVYHAAQQPLQLASTASSSSSFFPPTPISADGPNLNRPPTTMQDCLDQSPITPDIPDIATNLLVLTCYASLAKLYLTALFQMRQRLNRLSDPASLHTPSRGPGEVESFLDKSYSFYDTYSTMFTAVQILLDEFQLVEDLIDPPTSPRLVNVSDQSEMKQPGERQHDFEADFQTYPALLPHQLHMTRQTLNREACQMFGNGGGEWNGIHQQGHYLKASLRERMGL</sequence>
<gene>
    <name evidence="1" type="ORF">N7493_009772</name>
</gene>
<proteinExistence type="predicted"/>